<reference evidence="2" key="1">
    <citation type="submission" date="2019-03" db="EMBL/GenBank/DDBJ databases">
        <title>Single cell metagenomics reveals metabolic interactions within the superorganism composed of flagellate Streblomastix strix and complex community of Bacteroidetes bacteria on its surface.</title>
        <authorList>
            <person name="Treitli S.C."/>
            <person name="Kolisko M."/>
            <person name="Husnik F."/>
            <person name="Keeling P."/>
            <person name="Hampl V."/>
        </authorList>
    </citation>
    <scope>NUCLEOTIDE SEQUENCE</scope>
    <source>
        <strain evidence="2">STM</strain>
    </source>
</reference>
<dbReference type="PANTHER" id="PTHR43581:SF2">
    <property type="entry name" value="EXCINUCLEASE ATPASE SUBUNIT"/>
    <property type="match status" value="1"/>
</dbReference>
<comment type="caution">
    <text evidence="2">The sequence shown here is derived from an EMBL/GenBank/DDBJ whole genome shotgun (WGS) entry which is preliminary data.</text>
</comment>
<organism evidence="2">
    <name type="scientific">termite gut metagenome</name>
    <dbReference type="NCBI Taxonomy" id="433724"/>
    <lineage>
        <taxon>unclassified sequences</taxon>
        <taxon>metagenomes</taxon>
        <taxon>organismal metagenomes</taxon>
    </lineage>
</organism>
<name>A0A5J4RV97_9ZZZZ</name>
<dbReference type="InterPro" id="IPR027417">
    <property type="entry name" value="P-loop_NTPase"/>
</dbReference>
<accession>A0A5J4RV97</accession>
<dbReference type="PANTHER" id="PTHR43581">
    <property type="entry name" value="ATP/GTP PHOSPHATASE"/>
    <property type="match status" value="1"/>
</dbReference>
<dbReference type="Pfam" id="PF13175">
    <property type="entry name" value="AAA_15"/>
    <property type="match status" value="1"/>
</dbReference>
<feature type="domain" description="Endonuclease GajA/Old nuclease/RecF-like AAA" evidence="1">
    <location>
        <begin position="3"/>
        <end position="439"/>
    </location>
</feature>
<protein>
    <submittedName>
        <fullName evidence="2">DNA replication and repair protein RecF</fullName>
    </submittedName>
</protein>
<dbReference type="InterPro" id="IPR041685">
    <property type="entry name" value="AAA_GajA/Old/RecF-like"/>
</dbReference>
<proteinExistence type="predicted"/>
<dbReference type="SUPFAM" id="SSF52540">
    <property type="entry name" value="P-loop containing nucleoside triphosphate hydrolases"/>
    <property type="match status" value="1"/>
</dbReference>
<sequence>MLKISNFKINNLHGYKNYDLKFTDNTLILVGENGTGKTTVLRIIYYFLSGQWNALAKFKFESISVQIDSINYIVKSTDLPNRFDFSDKNLLMHFPPSLRRRLMDMSENFVDNEIAFSELEILCSRYDIPFHTILKYMEFANEKKDSSLQKKLNTDLREIKKALEDIRILYLPTYRRIEQELNTIFRGIDDDELRNKKRFNHNYERENYTELIEFGMRDVERSIESTLNGLKDFARESLNSLTLGYLGDVVDKKYLEIDVKQIKNASNETIANILGRIDNKILSENSKKHLSEIIENVKKGQSTNDEHAKVICHYFIKLLKFQQELERKELSISKFCEVCNNYMADKTFKYISSSFSFSIISKKPQKEESNIKLDQLSSGEKQIVSLFSHLYLTEGEKYFIMIDEPELSLSVPWQRKFLVDVKNGGFCSGMIAVTHSPFIYENELEKYTHGLGEFIF</sequence>
<dbReference type="AlphaFoldDB" id="A0A5J4RV97"/>
<dbReference type="InterPro" id="IPR051396">
    <property type="entry name" value="Bact_Antivir_Def_Nuclease"/>
</dbReference>
<evidence type="ECO:0000259" key="1">
    <source>
        <dbReference type="Pfam" id="PF13175"/>
    </source>
</evidence>
<gene>
    <name evidence="2" type="ORF">EZS27_014984</name>
</gene>
<dbReference type="Gene3D" id="3.40.50.300">
    <property type="entry name" value="P-loop containing nucleotide triphosphate hydrolases"/>
    <property type="match status" value="2"/>
</dbReference>
<dbReference type="EMBL" id="SNRY01000750">
    <property type="protein sequence ID" value="KAA6336903.1"/>
    <property type="molecule type" value="Genomic_DNA"/>
</dbReference>
<evidence type="ECO:0000313" key="2">
    <source>
        <dbReference type="EMBL" id="KAA6336903.1"/>
    </source>
</evidence>